<feature type="transmembrane region" description="Helical" evidence="9">
    <location>
        <begin position="406"/>
        <end position="430"/>
    </location>
</feature>
<keyword evidence="11" id="KW-1185">Reference proteome</keyword>
<evidence type="ECO:0000256" key="8">
    <source>
        <dbReference type="ARBA" id="ARBA00023136"/>
    </source>
</evidence>
<gene>
    <name evidence="10" type="primary">tcirg1a</name>
</gene>
<dbReference type="GO" id="GO:0051117">
    <property type="term" value="F:ATPase binding"/>
    <property type="evidence" value="ECO:0007669"/>
    <property type="project" value="TreeGrafter"/>
</dbReference>
<evidence type="ECO:0000256" key="6">
    <source>
        <dbReference type="ARBA" id="ARBA00022989"/>
    </source>
</evidence>
<accession>A0A8C1MVB7</accession>
<evidence type="ECO:0000256" key="5">
    <source>
        <dbReference type="ARBA" id="ARBA00022781"/>
    </source>
</evidence>
<dbReference type="GO" id="GO:0046961">
    <property type="term" value="F:proton-transporting ATPase activity, rotational mechanism"/>
    <property type="evidence" value="ECO:0007669"/>
    <property type="project" value="InterPro"/>
</dbReference>
<evidence type="ECO:0000313" key="11">
    <source>
        <dbReference type="Proteomes" id="UP000694427"/>
    </source>
</evidence>
<dbReference type="PANTHER" id="PTHR11629:SF21">
    <property type="entry name" value="V-TYPE PROTON ATPASE 116 KDA SUBUNIT A 3"/>
    <property type="match status" value="1"/>
</dbReference>
<dbReference type="Pfam" id="PF01496">
    <property type="entry name" value="V_ATPase_I"/>
    <property type="match status" value="2"/>
</dbReference>
<dbReference type="PANTHER" id="PTHR11629">
    <property type="entry name" value="VACUOLAR PROTON ATPASES"/>
    <property type="match status" value="1"/>
</dbReference>
<name>A0A8C1MVB7_CYPCA</name>
<keyword evidence="4 9" id="KW-0812">Transmembrane</keyword>
<feature type="transmembrane region" description="Helical" evidence="9">
    <location>
        <begin position="571"/>
        <end position="591"/>
    </location>
</feature>
<evidence type="ECO:0000256" key="4">
    <source>
        <dbReference type="ARBA" id="ARBA00022692"/>
    </source>
</evidence>
<feature type="transmembrane region" description="Helical" evidence="9">
    <location>
        <begin position="628"/>
        <end position="650"/>
    </location>
</feature>
<comment type="similarity">
    <text evidence="2 9">Belongs to the V-ATPase 116 kDa subunit family.</text>
</comment>
<reference evidence="10" key="2">
    <citation type="submission" date="2025-09" db="UniProtKB">
        <authorList>
            <consortium name="Ensembl"/>
        </authorList>
    </citation>
    <scope>IDENTIFICATION</scope>
</reference>
<dbReference type="Ensembl" id="ENSCCRT00010091824.1">
    <property type="protein sequence ID" value="ENSCCRP00010082779.1"/>
    <property type="gene ID" value="ENSCCRG00010036159.1"/>
</dbReference>
<evidence type="ECO:0000256" key="3">
    <source>
        <dbReference type="ARBA" id="ARBA00022448"/>
    </source>
</evidence>
<organism evidence="10 11">
    <name type="scientific">Cyprinus carpio</name>
    <name type="common">Common carp</name>
    <dbReference type="NCBI Taxonomy" id="7962"/>
    <lineage>
        <taxon>Eukaryota</taxon>
        <taxon>Metazoa</taxon>
        <taxon>Chordata</taxon>
        <taxon>Craniata</taxon>
        <taxon>Vertebrata</taxon>
        <taxon>Euteleostomi</taxon>
        <taxon>Actinopterygii</taxon>
        <taxon>Neopterygii</taxon>
        <taxon>Teleostei</taxon>
        <taxon>Ostariophysi</taxon>
        <taxon>Cypriniformes</taxon>
        <taxon>Cyprinidae</taxon>
        <taxon>Cyprininae</taxon>
        <taxon>Cyprinus</taxon>
    </lineage>
</organism>
<evidence type="ECO:0000256" key="2">
    <source>
        <dbReference type="ARBA" id="ARBA00009904"/>
    </source>
</evidence>
<dbReference type="PIRSF" id="PIRSF001293">
    <property type="entry name" value="ATP6V0A1"/>
    <property type="match status" value="1"/>
</dbReference>
<keyword evidence="7 9" id="KW-0406">Ion transport</keyword>
<evidence type="ECO:0000256" key="1">
    <source>
        <dbReference type="ARBA" id="ARBA00004141"/>
    </source>
</evidence>
<keyword evidence="6 9" id="KW-1133">Transmembrane helix</keyword>
<dbReference type="GO" id="GO:0007035">
    <property type="term" value="P:vacuolar acidification"/>
    <property type="evidence" value="ECO:0007669"/>
    <property type="project" value="TreeGrafter"/>
</dbReference>
<keyword evidence="5 9" id="KW-0375">Hydrogen ion transport</keyword>
<keyword evidence="3 9" id="KW-0813">Transport</keyword>
<feature type="transmembrane region" description="Helical" evidence="9">
    <location>
        <begin position="451"/>
        <end position="469"/>
    </location>
</feature>
<dbReference type="InterPro" id="IPR002490">
    <property type="entry name" value="V-ATPase_116kDa_su"/>
</dbReference>
<feature type="transmembrane region" description="Helical" evidence="9">
    <location>
        <begin position="729"/>
        <end position="753"/>
    </location>
</feature>
<comment type="function">
    <text evidence="9">Essential component of the vacuolar proton pump (V-ATPase), a multimeric enzyme that catalyzes the translocation of protons across the membranes. Required for assembly and activity of the V-ATPase.</text>
</comment>
<dbReference type="AlphaFoldDB" id="A0A8C1MVB7"/>
<dbReference type="Proteomes" id="UP000694427">
    <property type="component" value="Unplaced"/>
</dbReference>
<evidence type="ECO:0000313" key="10">
    <source>
        <dbReference type="Ensembl" id="ENSCCRP00010082779.1"/>
    </source>
</evidence>
<evidence type="ECO:0000256" key="7">
    <source>
        <dbReference type="ARBA" id="ARBA00023065"/>
    </source>
</evidence>
<dbReference type="GO" id="GO:0000220">
    <property type="term" value="C:vacuolar proton-transporting V-type ATPase, V0 domain"/>
    <property type="evidence" value="ECO:0007669"/>
    <property type="project" value="InterPro"/>
</dbReference>
<sequence>MGCLFRSEEMCLVQLFLQAGSAYNCVSELGELGLVEFRDLNPNVNAFQRKFVSEVRRCEEMEKTFKYLEQEISRSLCPPLKGPLPTATPIPPAPQPRELLSIEEESERLARELREVRGERRRRLNSYLVFQKGYHVVQVVILTQFAFEILFSHISCEQVCNETIIMLLTSFLHSFVTGVVHPWKVPAFERLLWRACRGYIIVDFWEMEERLEVPDTGEMIQWTVFVISFWGEQIGQKVKKICYCFHTHTFVYPEGLEEREGILQGLESRIVDIKMVLSQTEQYMQQLLSRCVCQMPQWKIRVQKCKAVQMVLNLCSPSVTEKCLIAEAWCPVAKLSLLQSALIEGTRKSGSSVDSFYNRLPAPTSPPTLFDTNTFTSSFQNIVDAYGVASYREVNPAVYTIITFPFLFAVMFGDVGHGLLMTLAALWMILEERDPKMRNNTNEIWRMLFGGRYLILLMGLFSIYTGAVYNECFSKGLSPLSSGWHLKPMMQHYNWSDETLRSNQYLTLDPNVTGVFQGPYLFGIDPIWSLANNHLTFLNSYKMKMSVIIGVIHMTFGDSFFMFLVLIPELVFMLCLFGYLVFMVVFKWIAFGPQDSDRAPSILIHFIDMFVFAENPDNPPLYPGQMRVQRVLVCLALLAVPVLLLGRPLFLYFRHRTNRRTVSRGEIRLEFDCTEVFMHQAIHTIEYCLGCISNTASYLRLWALSLAHAQLSEVLWVMVMRISLSWQGYVGSVLLSVIFSVFAMLTVSILLVMEGLSAFLHALRLHWVEFQNKFYSGSGYKFNPFSFGLFTLK</sequence>
<dbReference type="InterPro" id="IPR026028">
    <property type="entry name" value="V-type_ATPase_116kDa_su_euka"/>
</dbReference>
<protein>
    <recommendedName>
        <fullName evidence="9">V-type proton ATPase subunit a</fullName>
    </recommendedName>
</protein>
<dbReference type="GO" id="GO:0005886">
    <property type="term" value="C:plasma membrane"/>
    <property type="evidence" value="ECO:0007669"/>
    <property type="project" value="TreeGrafter"/>
</dbReference>
<feature type="transmembrane region" description="Helical" evidence="9">
    <location>
        <begin position="545"/>
        <end position="564"/>
    </location>
</feature>
<keyword evidence="8 9" id="KW-0472">Membrane</keyword>
<comment type="subcellular location">
    <subcellularLocation>
        <location evidence="1">Membrane</location>
        <topology evidence="1">Multi-pass membrane protein</topology>
    </subcellularLocation>
</comment>
<evidence type="ECO:0000256" key="9">
    <source>
        <dbReference type="RuleBase" id="RU361189"/>
    </source>
</evidence>
<reference evidence="10" key="1">
    <citation type="submission" date="2025-08" db="UniProtKB">
        <authorList>
            <consortium name="Ensembl"/>
        </authorList>
    </citation>
    <scope>IDENTIFICATION</scope>
</reference>
<proteinExistence type="inferred from homology"/>